<evidence type="ECO:0000313" key="1">
    <source>
        <dbReference type="EMBL" id="VFP78256.1"/>
    </source>
</evidence>
<dbReference type="Gene3D" id="2.40.30.160">
    <property type="match status" value="1"/>
</dbReference>
<sequence length="322" mass="38236">MVNYPIIYLSKNLSNNMFMELDNWSVISVTGVDKKEYLNNHFTIDINLINKYEYKVGAHCNINGKVWTTFLIFKYKNCYLYLVPSSVYKKHIFELKKYSLFSQIDIFKEKNFKIFGASGSRSLFLIKKFFSINFNENQSLIIINKIIILKIDKPINRFLIVIDKSELINFLKFMNQYFVYTDKMQWLELDIESCFPIIEKNISGKFILQTLSLKKWNAIDFNKGCYYGQEMLCKYENKKINKFIICALIGKNCSNNPIIFEFIEYFNKKLDEKYNAGIVLSWVFIFDKTVLLQVRMKKIFLKNKNIFSLSSNPGITFKIFNY</sequence>
<evidence type="ECO:0000313" key="2">
    <source>
        <dbReference type="Proteomes" id="UP000294404"/>
    </source>
</evidence>
<dbReference type="NCBIfam" id="TIGR03317">
    <property type="entry name" value="ygfZ_signature"/>
    <property type="match status" value="1"/>
</dbReference>
<dbReference type="Gene3D" id="3.30.70.1400">
    <property type="entry name" value="Aminomethyltransferase beta-barrel domains"/>
    <property type="match status" value="1"/>
</dbReference>
<dbReference type="PANTHER" id="PTHR22602:SF0">
    <property type="entry name" value="TRANSFERASE CAF17, MITOCHONDRIAL-RELATED"/>
    <property type="match status" value="1"/>
</dbReference>
<dbReference type="PANTHER" id="PTHR22602">
    <property type="entry name" value="TRANSFERASE CAF17, MITOCHONDRIAL-RELATED"/>
    <property type="match status" value="1"/>
</dbReference>
<dbReference type="Proteomes" id="UP000294404">
    <property type="component" value="Chromosome"/>
</dbReference>
<accession>A0A451CY36</accession>
<dbReference type="AlphaFoldDB" id="A0A451CY36"/>
<dbReference type="InterPro" id="IPR017703">
    <property type="entry name" value="YgfZ/GCV_T_CS"/>
</dbReference>
<proteinExistence type="predicted"/>
<name>A0A451CY36_9GAMM</name>
<dbReference type="SUPFAM" id="SSF103025">
    <property type="entry name" value="Folate-binding domain"/>
    <property type="match status" value="1"/>
</dbReference>
<dbReference type="InterPro" id="IPR045179">
    <property type="entry name" value="YgfZ/GcvT"/>
</dbReference>
<dbReference type="Gene3D" id="3.30.70.1630">
    <property type="match status" value="1"/>
</dbReference>
<reference evidence="1 2" key="1">
    <citation type="submission" date="2019-02" db="EMBL/GenBank/DDBJ databases">
        <authorList>
            <person name="Manzano-Marin A."/>
            <person name="Manzano-Marin A."/>
        </authorList>
    </citation>
    <scope>NUCLEOTIDE SEQUENCE [LARGE SCALE GENOMIC DNA]</scope>
    <source>
        <strain evidence="1 2">BuCicuneomaculata</strain>
    </source>
</reference>
<dbReference type="GO" id="GO:0016226">
    <property type="term" value="P:iron-sulfur cluster assembly"/>
    <property type="evidence" value="ECO:0007669"/>
    <property type="project" value="TreeGrafter"/>
</dbReference>
<gene>
    <name evidence="1" type="primary">ygfZ</name>
    <name evidence="1" type="ORF">BUCICUMA2628_277</name>
</gene>
<organism evidence="1 2">
    <name type="scientific">Buchnera aphidicola</name>
    <name type="common">Cinara cuneomaculata</name>
    <dbReference type="NCBI Taxonomy" id="1660040"/>
    <lineage>
        <taxon>Bacteria</taxon>
        <taxon>Pseudomonadati</taxon>
        <taxon>Pseudomonadota</taxon>
        <taxon>Gammaproteobacteria</taxon>
        <taxon>Enterobacterales</taxon>
        <taxon>Erwiniaceae</taxon>
        <taxon>Buchnera</taxon>
    </lineage>
</organism>
<protein>
    <submittedName>
        <fullName evidence="1">tRNA-modifying protein YgfZ</fullName>
    </submittedName>
</protein>
<dbReference type="EMBL" id="LR217695">
    <property type="protein sequence ID" value="VFP78256.1"/>
    <property type="molecule type" value="Genomic_DNA"/>
</dbReference>